<gene>
    <name evidence="1" type="ORF">F383_25801</name>
</gene>
<reference evidence="2" key="1">
    <citation type="submission" date="2014-09" db="EMBL/GenBank/DDBJ databases">
        <authorList>
            <person name="Mudge J."/>
            <person name="Ramaraj T."/>
            <person name="Lindquist I.E."/>
            <person name="Bharti A.K."/>
            <person name="Sundararajan A."/>
            <person name="Cameron C.T."/>
            <person name="Woodward J.E."/>
            <person name="May G.D."/>
            <person name="Brubaker C."/>
            <person name="Broadhvest J."/>
            <person name="Wilkins T.A."/>
        </authorList>
    </citation>
    <scope>NUCLEOTIDE SEQUENCE</scope>
    <source>
        <strain evidence="2">cv. AKA8401</strain>
    </source>
</reference>
<comment type="caution">
    <text evidence="1">The sequence shown here is derived from an EMBL/GenBank/DDBJ whole genome shotgun (WGS) entry which is preliminary data.</text>
</comment>
<dbReference type="AlphaFoldDB" id="A0A0B0MS88"/>
<proteinExistence type="predicted"/>
<accession>A0A0B0MS88</accession>
<protein>
    <submittedName>
        <fullName evidence="1">Uncharacterized protein</fullName>
    </submittedName>
</protein>
<evidence type="ECO:0000313" key="1">
    <source>
        <dbReference type="EMBL" id="KHG02329.1"/>
    </source>
</evidence>
<organism evidence="1 2">
    <name type="scientific">Gossypium arboreum</name>
    <name type="common">Tree cotton</name>
    <name type="synonym">Gossypium nanking</name>
    <dbReference type="NCBI Taxonomy" id="29729"/>
    <lineage>
        <taxon>Eukaryota</taxon>
        <taxon>Viridiplantae</taxon>
        <taxon>Streptophyta</taxon>
        <taxon>Embryophyta</taxon>
        <taxon>Tracheophyta</taxon>
        <taxon>Spermatophyta</taxon>
        <taxon>Magnoliopsida</taxon>
        <taxon>eudicotyledons</taxon>
        <taxon>Gunneridae</taxon>
        <taxon>Pentapetalae</taxon>
        <taxon>rosids</taxon>
        <taxon>malvids</taxon>
        <taxon>Malvales</taxon>
        <taxon>Malvaceae</taxon>
        <taxon>Malvoideae</taxon>
        <taxon>Gossypium</taxon>
    </lineage>
</organism>
<keyword evidence="2" id="KW-1185">Reference proteome</keyword>
<sequence length="33" mass="3772">MPLNVTPLTHIQRRNRIRGIAGLTKITGLKHKH</sequence>
<dbReference type="EMBL" id="JRRC01258093">
    <property type="protein sequence ID" value="KHG02329.1"/>
    <property type="molecule type" value="Genomic_DNA"/>
</dbReference>
<dbReference type="Proteomes" id="UP000032142">
    <property type="component" value="Unassembled WGS sequence"/>
</dbReference>
<evidence type="ECO:0000313" key="2">
    <source>
        <dbReference type="Proteomes" id="UP000032142"/>
    </source>
</evidence>
<name>A0A0B0MS88_GOSAR</name>